<sequence>MNINELQKVDKRTIKIWNIGDTIKFLIFTAFIVVVQCILKDYKFVQKLCLVGYFANVGLYIQNIFFNYLLFKNKLYKITEENICIYKKGMINEEIRIPIFRVQHMNISQTYISRWFELYELTVYTAGDCNTIGFISKEAADDIMQQVQQFLRGKEDMDAPKIENA</sequence>
<feature type="transmembrane region" description="Helical" evidence="1">
    <location>
        <begin position="51"/>
        <end position="71"/>
    </location>
</feature>
<evidence type="ECO:0000313" key="3">
    <source>
        <dbReference type="EMBL" id="SCL85763.1"/>
    </source>
</evidence>
<proteinExistence type="predicted"/>
<evidence type="ECO:0000259" key="2">
    <source>
        <dbReference type="Pfam" id="PF03703"/>
    </source>
</evidence>
<dbReference type="RefSeq" id="WP_087097898.1">
    <property type="nucleotide sequence ID" value="NZ_CP066179.1"/>
</dbReference>
<organism evidence="3 4">
    <name type="scientific">Bacillus cytotoxicus</name>
    <dbReference type="NCBI Taxonomy" id="580165"/>
    <lineage>
        <taxon>Bacteria</taxon>
        <taxon>Bacillati</taxon>
        <taxon>Bacillota</taxon>
        <taxon>Bacilli</taxon>
        <taxon>Bacillales</taxon>
        <taxon>Bacillaceae</taxon>
        <taxon>Bacillus</taxon>
        <taxon>Bacillus cereus group</taxon>
    </lineage>
</organism>
<accession>A0AAX2CDG0</accession>
<keyword evidence="1" id="KW-0472">Membrane</keyword>
<feature type="domain" description="YdbS-like PH" evidence="2">
    <location>
        <begin position="75"/>
        <end position="145"/>
    </location>
</feature>
<keyword evidence="1" id="KW-1133">Transmembrane helix</keyword>
<keyword evidence="1" id="KW-0812">Transmembrane</keyword>
<name>A0AAX2CDG0_9BACI</name>
<protein>
    <recommendedName>
        <fullName evidence="2">YdbS-like PH domain-containing protein</fullName>
    </recommendedName>
</protein>
<dbReference type="AlphaFoldDB" id="A0AAX2CDG0"/>
<dbReference type="Pfam" id="PF03703">
    <property type="entry name" value="bPH_2"/>
    <property type="match status" value="1"/>
</dbReference>
<evidence type="ECO:0000256" key="1">
    <source>
        <dbReference type="SAM" id="Phobius"/>
    </source>
</evidence>
<dbReference type="Proteomes" id="UP000242164">
    <property type="component" value="Unassembled WGS sequence"/>
</dbReference>
<dbReference type="EMBL" id="FMIK01000017">
    <property type="protein sequence ID" value="SCL85763.1"/>
    <property type="molecule type" value="Genomic_DNA"/>
</dbReference>
<dbReference type="InterPro" id="IPR005182">
    <property type="entry name" value="YdbS-like_PH"/>
</dbReference>
<reference evidence="3 4" key="1">
    <citation type="submission" date="2016-08" db="EMBL/GenBank/DDBJ databases">
        <authorList>
            <person name="Loux V."/>
            <person name="Rue O."/>
        </authorList>
    </citation>
    <scope>NUCLEOTIDE SEQUENCE [LARGE SCALE GENOMIC DNA]</scope>
    <source>
        <strain evidence="3 4">AFSSA_08CEB44bac</strain>
    </source>
</reference>
<dbReference type="PANTHER" id="PTHR34473">
    <property type="entry name" value="UPF0699 TRANSMEMBRANE PROTEIN YDBS"/>
    <property type="match status" value="1"/>
</dbReference>
<feature type="transmembrane region" description="Helical" evidence="1">
    <location>
        <begin position="21"/>
        <end position="39"/>
    </location>
</feature>
<comment type="caution">
    <text evidence="3">The sequence shown here is derived from an EMBL/GenBank/DDBJ whole genome shotgun (WGS) entry which is preliminary data.</text>
</comment>
<evidence type="ECO:0000313" key="4">
    <source>
        <dbReference type="Proteomes" id="UP000242164"/>
    </source>
</evidence>
<gene>
    <name evidence="3" type="ORF">BCB44BAC_00819</name>
</gene>
<dbReference type="PANTHER" id="PTHR34473:SF2">
    <property type="entry name" value="UPF0699 TRANSMEMBRANE PROTEIN YDBT"/>
    <property type="match status" value="1"/>
</dbReference>